<name>L0JS82_NATP1</name>
<dbReference type="OrthoDB" id="14880at2157"/>
<evidence type="ECO:0000256" key="1">
    <source>
        <dbReference type="ARBA" id="ARBA00008791"/>
    </source>
</evidence>
<dbReference type="GeneID" id="14336299"/>
<dbReference type="PRINTS" id="PR01438">
    <property type="entry name" value="UNVRSLSTRESS"/>
</dbReference>
<sequence>MYVLVPIDGSECSRRALRHAVDVVTARTGRIDVVHFTDIRTEATDDVIEAAEEIFTTAGVEGETEIITDTQVSKPRSSTHIGKRVLQLVDDREYDHVIMGHHGTGAVGELILGSTAKTVIEAGTVPVTVVP</sequence>
<gene>
    <name evidence="3" type="ordered locus">Natpe_4417</name>
</gene>
<protein>
    <submittedName>
        <fullName evidence="3">Universal stress protein UspA-like protein</fullName>
    </submittedName>
</protein>
<dbReference type="PANTHER" id="PTHR46268:SF6">
    <property type="entry name" value="UNIVERSAL STRESS PROTEIN UP12"/>
    <property type="match status" value="1"/>
</dbReference>
<dbReference type="InterPro" id="IPR006016">
    <property type="entry name" value="UspA"/>
</dbReference>
<geneLocation type="plasmid" evidence="3 4">
    <name>pNATPE02</name>
</geneLocation>
<dbReference type="EMBL" id="CP003374">
    <property type="protein sequence ID" value="AGB34109.1"/>
    <property type="molecule type" value="Genomic_DNA"/>
</dbReference>
<dbReference type="PANTHER" id="PTHR46268">
    <property type="entry name" value="STRESS RESPONSE PROTEIN NHAX"/>
    <property type="match status" value="1"/>
</dbReference>
<proteinExistence type="inferred from homology"/>
<dbReference type="KEGG" id="npe:Natpe_4417"/>
<keyword evidence="3" id="KW-0614">Plasmid</keyword>
<organism evidence="3 4">
    <name type="scientific">Natrinema pellirubrum (strain DSM 15624 / CIP 106293 / JCM 10476 / NCIMB 786 / 157)</name>
    <dbReference type="NCBI Taxonomy" id="797303"/>
    <lineage>
        <taxon>Archaea</taxon>
        <taxon>Methanobacteriati</taxon>
        <taxon>Methanobacteriota</taxon>
        <taxon>Stenosarchaea group</taxon>
        <taxon>Halobacteria</taxon>
        <taxon>Halobacteriales</taxon>
        <taxon>Natrialbaceae</taxon>
        <taxon>Natrinema</taxon>
    </lineage>
</organism>
<evidence type="ECO:0000313" key="4">
    <source>
        <dbReference type="Proteomes" id="UP000010843"/>
    </source>
</evidence>
<accession>L0JS82</accession>
<dbReference type="Proteomes" id="UP000010843">
    <property type="component" value="Plasmid pNATPE02"/>
</dbReference>
<dbReference type="InterPro" id="IPR014729">
    <property type="entry name" value="Rossmann-like_a/b/a_fold"/>
</dbReference>
<feature type="domain" description="UspA" evidence="2">
    <location>
        <begin position="3"/>
        <end position="131"/>
    </location>
</feature>
<dbReference type="InterPro" id="IPR006015">
    <property type="entry name" value="Universal_stress_UspA"/>
</dbReference>
<dbReference type="Pfam" id="PF00582">
    <property type="entry name" value="Usp"/>
    <property type="match status" value="1"/>
</dbReference>
<evidence type="ECO:0000259" key="2">
    <source>
        <dbReference type="Pfam" id="PF00582"/>
    </source>
</evidence>
<dbReference type="RefSeq" id="WP_015299343.1">
    <property type="nucleotide sequence ID" value="NC_019963.1"/>
</dbReference>
<dbReference type="CDD" id="cd00293">
    <property type="entry name" value="USP-like"/>
    <property type="match status" value="1"/>
</dbReference>
<dbReference type="AlphaFoldDB" id="L0JS82"/>
<evidence type="ECO:0000313" key="3">
    <source>
        <dbReference type="EMBL" id="AGB34109.1"/>
    </source>
</evidence>
<dbReference type="Gene3D" id="3.40.50.620">
    <property type="entry name" value="HUPs"/>
    <property type="match status" value="1"/>
</dbReference>
<reference evidence="4" key="1">
    <citation type="submission" date="2012-02" db="EMBL/GenBank/DDBJ databases">
        <title>Complete sequence of plasmid 2 of Natrinema pellirubrum DSM 15624.</title>
        <authorList>
            <person name="Lucas S."/>
            <person name="Han J."/>
            <person name="Lapidus A."/>
            <person name="Cheng J.-F."/>
            <person name="Goodwin L."/>
            <person name="Pitluck S."/>
            <person name="Peters L."/>
            <person name="Teshima H."/>
            <person name="Detter J.C."/>
            <person name="Han C."/>
            <person name="Tapia R."/>
            <person name="Land M."/>
            <person name="Hauser L."/>
            <person name="Kyrpides N."/>
            <person name="Ivanova N."/>
            <person name="Pagani I."/>
            <person name="Sproer C."/>
            <person name="Anderson I."/>
            <person name="Woyke T."/>
        </authorList>
    </citation>
    <scope>NUCLEOTIDE SEQUENCE [LARGE SCALE GENOMIC DNA]</scope>
    <source>
        <strain evidence="4">DSM 15624 / JCM 10476 / NCIMB 786</strain>
        <plasmid evidence="4">pNATPE02</plasmid>
    </source>
</reference>
<comment type="similarity">
    <text evidence="1">Belongs to the universal stress protein A family.</text>
</comment>
<dbReference type="HOGENOM" id="CLU_049301_16_2_2"/>
<dbReference type="SUPFAM" id="SSF52402">
    <property type="entry name" value="Adenine nucleotide alpha hydrolases-like"/>
    <property type="match status" value="1"/>
</dbReference>